<protein>
    <submittedName>
        <fullName evidence="2">Aminoglycoside phosphotransferase</fullName>
    </submittedName>
</protein>
<sequence>MKYGKVIGLGNTATVYGWEEGKVIKLFYQGYPKEAVEREFHNAKAIRNMDFSKPKAYEIIFLEKRMGIIYDRVDGESLLDWVMRTGEVQECAVYMANLHKAIIKNKISNVPNYKEFLKCNIVNSPSTNLKKQEEVLQILDKLIDGNTLCHGDFHPGNILISDGHTIVIDFMNVCHEDFLYDVARTVFLVEYTPVPIEVGDREMLLGFKKTLAELYLMQMNVTREMIQDYLAVIIAARVGECPEE</sequence>
<accession>A0A084JE79</accession>
<dbReference type="Pfam" id="PF01636">
    <property type="entry name" value="APH"/>
    <property type="match status" value="1"/>
</dbReference>
<keyword evidence="2" id="KW-0808">Transferase</keyword>
<evidence type="ECO:0000259" key="1">
    <source>
        <dbReference type="Pfam" id="PF01636"/>
    </source>
</evidence>
<gene>
    <name evidence="2" type="ORF">IO99_06740</name>
</gene>
<feature type="domain" description="Aminoglycoside phosphotransferase" evidence="1">
    <location>
        <begin position="22"/>
        <end position="187"/>
    </location>
</feature>
<dbReference type="STRING" id="318464.IO99_06740"/>
<evidence type="ECO:0000313" key="2">
    <source>
        <dbReference type="EMBL" id="KEZ87263.1"/>
    </source>
</evidence>
<dbReference type="AlphaFoldDB" id="A0A084JE79"/>
<dbReference type="Proteomes" id="UP000028542">
    <property type="component" value="Unassembled WGS sequence"/>
</dbReference>
<keyword evidence="3" id="KW-1185">Reference proteome</keyword>
<evidence type="ECO:0000313" key="3">
    <source>
        <dbReference type="Proteomes" id="UP000028542"/>
    </source>
</evidence>
<dbReference type="RefSeq" id="WP_035131516.1">
    <property type="nucleotide sequence ID" value="NZ_JPMD01000014.1"/>
</dbReference>
<dbReference type="InterPro" id="IPR011009">
    <property type="entry name" value="Kinase-like_dom_sf"/>
</dbReference>
<dbReference type="Gene3D" id="3.90.1200.10">
    <property type="match status" value="1"/>
</dbReference>
<dbReference type="InterPro" id="IPR002575">
    <property type="entry name" value="Aminoglycoside_PTrfase"/>
</dbReference>
<dbReference type="SUPFAM" id="SSF56112">
    <property type="entry name" value="Protein kinase-like (PK-like)"/>
    <property type="match status" value="1"/>
</dbReference>
<proteinExistence type="predicted"/>
<dbReference type="eggNOG" id="COG2334">
    <property type="taxonomic scope" value="Bacteria"/>
</dbReference>
<dbReference type="GO" id="GO:0016740">
    <property type="term" value="F:transferase activity"/>
    <property type="evidence" value="ECO:0007669"/>
    <property type="project" value="UniProtKB-KW"/>
</dbReference>
<organism evidence="2 3">
    <name type="scientific">Clostridium sulfidigenes</name>
    <dbReference type="NCBI Taxonomy" id="318464"/>
    <lineage>
        <taxon>Bacteria</taxon>
        <taxon>Bacillati</taxon>
        <taxon>Bacillota</taxon>
        <taxon>Clostridia</taxon>
        <taxon>Eubacteriales</taxon>
        <taxon>Clostridiaceae</taxon>
        <taxon>Clostridium</taxon>
    </lineage>
</organism>
<comment type="caution">
    <text evidence="2">The sequence shown here is derived from an EMBL/GenBank/DDBJ whole genome shotgun (WGS) entry which is preliminary data.</text>
</comment>
<dbReference type="EMBL" id="JPMD01000014">
    <property type="protein sequence ID" value="KEZ87263.1"/>
    <property type="molecule type" value="Genomic_DNA"/>
</dbReference>
<name>A0A084JE79_9CLOT</name>
<reference evidence="2 3" key="1">
    <citation type="submission" date="2014-07" db="EMBL/GenBank/DDBJ databases">
        <title>Draft genome of Clostridium sulfidigenes 113A isolated from sediments associated with methane hydrate from Krishna Godavari basin.</title>
        <authorList>
            <person name="Honkalas V.S."/>
            <person name="Dabir A.P."/>
            <person name="Arora P."/>
            <person name="Dhakephalkar P.K."/>
        </authorList>
    </citation>
    <scope>NUCLEOTIDE SEQUENCE [LARGE SCALE GENOMIC DNA]</scope>
    <source>
        <strain evidence="2 3">113A</strain>
    </source>
</reference>